<sequence>MRALEHALTIVKAFATASHQGYHAQHDENEHRDPREASIVDNIPPELHYTTIHGSSSMEAQGLVWADHLSSQTMERMSLAIMSNAVRGEMALQYKLCLFSKATTFISRWLRVCPSDQMSDYLDQSRKVYGAATLECLRRIDFTRSPNLAMLQALLAGAAVVQLHGDTTRSWFLVSLASRSIVSLGYHKMMTFMPDSDEENEIRRCIYYCYYMDKTLSMLLLRPPSLPQLPFNPADLVHTDPQLAVSMHVKILVKLARVQDVALSLVLKDPRHQALATKEVMLENIQTELKSIGDEIQQSRYPPHREPSVMIEWDTVDFTFFLNRYYSASSRLIFLARQD</sequence>
<evidence type="ECO:0000313" key="4">
    <source>
        <dbReference type="Proteomes" id="UP001147747"/>
    </source>
</evidence>
<dbReference type="GO" id="GO:0003700">
    <property type="term" value="F:DNA-binding transcription factor activity"/>
    <property type="evidence" value="ECO:0007669"/>
    <property type="project" value="InterPro"/>
</dbReference>
<dbReference type="InterPro" id="IPR050987">
    <property type="entry name" value="AtrR-like"/>
</dbReference>
<dbReference type="PANTHER" id="PTHR46910">
    <property type="entry name" value="TRANSCRIPTION FACTOR PDR1"/>
    <property type="match status" value="1"/>
</dbReference>
<dbReference type="CDD" id="cd12148">
    <property type="entry name" value="fungal_TF_MHR"/>
    <property type="match status" value="1"/>
</dbReference>
<accession>A0A9W9VMT3</accession>
<dbReference type="GO" id="GO:0008270">
    <property type="term" value="F:zinc ion binding"/>
    <property type="evidence" value="ECO:0007669"/>
    <property type="project" value="InterPro"/>
</dbReference>
<reference evidence="3" key="2">
    <citation type="journal article" date="2023" name="IMA Fungus">
        <title>Comparative genomic study of the Penicillium genus elucidates a diverse pangenome and 15 lateral gene transfer events.</title>
        <authorList>
            <person name="Petersen C."/>
            <person name="Sorensen T."/>
            <person name="Nielsen M.R."/>
            <person name="Sondergaard T.E."/>
            <person name="Sorensen J.L."/>
            <person name="Fitzpatrick D.A."/>
            <person name="Frisvad J.C."/>
            <person name="Nielsen K.L."/>
        </authorList>
    </citation>
    <scope>NUCLEOTIDE SEQUENCE</scope>
    <source>
        <strain evidence="3">IBT 29677</strain>
    </source>
</reference>
<dbReference type="SMART" id="SM00906">
    <property type="entry name" value="Fungal_trans"/>
    <property type="match status" value="1"/>
</dbReference>
<dbReference type="GeneID" id="81372153"/>
<dbReference type="InterPro" id="IPR007219">
    <property type="entry name" value="XnlR_reg_dom"/>
</dbReference>
<dbReference type="GO" id="GO:0003677">
    <property type="term" value="F:DNA binding"/>
    <property type="evidence" value="ECO:0007669"/>
    <property type="project" value="InterPro"/>
</dbReference>
<dbReference type="Proteomes" id="UP001147747">
    <property type="component" value="Unassembled WGS sequence"/>
</dbReference>
<name>A0A9W9VMT3_9EURO</name>
<keyword evidence="4" id="KW-1185">Reference proteome</keyword>
<reference evidence="3" key="1">
    <citation type="submission" date="2022-12" db="EMBL/GenBank/DDBJ databases">
        <authorList>
            <person name="Petersen C."/>
        </authorList>
    </citation>
    <scope>NUCLEOTIDE SEQUENCE</scope>
    <source>
        <strain evidence="3">IBT 29677</strain>
    </source>
</reference>
<evidence type="ECO:0000259" key="2">
    <source>
        <dbReference type="SMART" id="SM00906"/>
    </source>
</evidence>
<proteinExistence type="predicted"/>
<dbReference type="Pfam" id="PF04082">
    <property type="entry name" value="Fungal_trans"/>
    <property type="match status" value="1"/>
</dbReference>
<evidence type="ECO:0000313" key="3">
    <source>
        <dbReference type="EMBL" id="KAJ5385995.1"/>
    </source>
</evidence>
<dbReference type="AlphaFoldDB" id="A0A9W9VMT3"/>
<comment type="caution">
    <text evidence="3">The sequence shown here is derived from an EMBL/GenBank/DDBJ whole genome shotgun (WGS) entry which is preliminary data.</text>
</comment>
<dbReference type="OrthoDB" id="103819at2759"/>
<dbReference type="EMBL" id="JAPZBU010000009">
    <property type="protein sequence ID" value="KAJ5385995.1"/>
    <property type="molecule type" value="Genomic_DNA"/>
</dbReference>
<dbReference type="PANTHER" id="PTHR46910:SF1">
    <property type="entry name" value="MISCELLANEOUS ZN(II)2CYS6 TRANSCRIPTION FACTOR (EUROFUNG)-RELATED"/>
    <property type="match status" value="1"/>
</dbReference>
<protein>
    <recommendedName>
        <fullName evidence="2">Xylanolytic transcriptional activator regulatory domain-containing protein</fullName>
    </recommendedName>
</protein>
<dbReference type="GO" id="GO:0006351">
    <property type="term" value="P:DNA-templated transcription"/>
    <property type="evidence" value="ECO:0007669"/>
    <property type="project" value="InterPro"/>
</dbReference>
<keyword evidence="1" id="KW-0539">Nucleus</keyword>
<dbReference type="RefSeq" id="XP_056483793.1">
    <property type="nucleotide sequence ID" value="XM_056633173.1"/>
</dbReference>
<evidence type="ECO:0000256" key="1">
    <source>
        <dbReference type="ARBA" id="ARBA00023242"/>
    </source>
</evidence>
<gene>
    <name evidence="3" type="ORF">N7509_008536</name>
</gene>
<organism evidence="3 4">
    <name type="scientific">Penicillium cosmopolitanum</name>
    <dbReference type="NCBI Taxonomy" id="1131564"/>
    <lineage>
        <taxon>Eukaryota</taxon>
        <taxon>Fungi</taxon>
        <taxon>Dikarya</taxon>
        <taxon>Ascomycota</taxon>
        <taxon>Pezizomycotina</taxon>
        <taxon>Eurotiomycetes</taxon>
        <taxon>Eurotiomycetidae</taxon>
        <taxon>Eurotiales</taxon>
        <taxon>Aspergillaceae</taxon>
        <taxon>Penicillium</taxon>
    </lineage>
</organism>
<feature type="domain" description="Xylanolytic transcriptional activator regulatory" evidence="2">
    <location>
        <begin position="170"/>
        <end position="247"/>
    </location>
</feature>